<keyword evidence="1" id="KW-1133">Transmembrane helix</keyword>
<reference evidence="3" key="1">
    <citation type="submission" date="2017-09" db="EMBL/GenBank/DDBJ databases">
        <title>Depth-based differentiation of microbial function through sediment-hosted aquifers and enrichment of novel symbionts in the deep terrestrial subsurface.</title>
        <authorList>
            <person name="Probst A.J."/>
            <person name="Ladd B."/>
            <person name="Jarett J.K."/>
            <person name="Geller-Mcgrath D.E."/>
            <person name="Sieber C.M.K."/>
            <person name="Emerson J.B."/>
            <person name="Anantharaman K."/>
            <person name="Thomas B.C."/>
            <person name="Malmstrom R."/>
            <person name="Stieglmeier M."/>
            <person name="Klingl A."/>
            <person name="Woyke T."/>
            <person name="Ryan C.M."/>
            <person name="Banfield J.F."/>
        </authorList>
    </citation>
    <scope>NUCLEOTIDE SEQUENCE [LARGE SCALE GENOMIC DNA]</scope>
</reference>
<feature type="transmembrane region" description="Helical" evidence="1">
    <location>
        <begin position="71"/>
        <end position="92"/>
    </location>
</feature>
<evidence type="ECO:0000313" key="2">
    <source>
        <dbReference type="EMBL" id="PIS15829.1"/>
    </source>
</evidence>
<name>A0A2H0WV94_9BACT</name>
<keyword evidence="1" id="KW-0472">Membrane</keyword>
<proteinExistence type="predicted"/>
<dbReference type="Proteomes" id="UP000231198">
    <property type="component" value="Unassembled WGS sequence"/>
</dbReference>
<protein>
    <submittedName>
        <fullName evidence="2">Uncharacterized protein</fullName>
    </submittedName>
</protein>
<organism evidence="2 3">
    <name type="scientific">Candidatus Roizmanbacteria bacterium CG09_land_8_20_14_0_10_41_9</name>
    <dbReference type="NCBI Taxonomy" id="1974850"/>
    <lineage>
        <taxon>Bacteria</taxon>
        <taxon>Candidatus Roizmaniibacteriota</taxon>
    </lineage>
</organism>
<evidence type="ECO:0000256" key="1">
    <source>
        <dbReference type="SAM" id="Phobius"/>
    </source>
</evidence>
<accession>A0A2H0WV94</accession>
<keyword evidence="1" id="KW-0812">Transmembrane</keyword>
<evidence type="ECO:0000313" key="3">
    <source>
        <dbReference type="Proteomes" id="UP000231198"/>
    </source>
</evidence>
<dbReference type="EMBL" id="PEZG01000035">
    <property type="protein sequence ID" value="PIS15829.1"/>
    <property type="molecule type" value="Genomic_DNA"/>
</dbReference>
<dbReference type="AlphaFoldDB" id="A0A2H0WV94"/>
<feature type="transmembrane region" description="Helical" evidence="1">
    <location>
        <begin position="37"/>
        <end position="59"/>
    </location>
</feature>
<sequence length="124" mass="14037">MDNLDVPSVEKKNTEAYQALLEIDKGERTFKSKEGYAGAYALSLFLPPLGIYFFIKYVFFGNGSEDIKAGYISLILTILSALISVWSIGMLFKQTTSTLPNQRSDMIKELITPENQNKLKELFR</sequence>
<comment type="caution">
    <text evidence="2">The sequence shown here is derived from an EMBL/GenBank/DDBJ whole genome shotgun (WGS) entry which is preliminary data.</text>
</comment>
<gene>
    <name evidence="2" type="ORF">COT62_01615</name>
</gene>